<dbReference type="Proteomes" id="UP000002208">
    <property type="component" value="Plasmid 1"/>
</dbReference>
<evidence type="ECO:0000313" key="2">
    <source>
        <dbReference type="EMBL" id="ACO47500.1"/>
    </source>
</evidence>
<feature type="region of interest" description="Disordered" evidence="1">
    <location>
        <begin position="130"/>
        <end position="168"/>
    </location>
</feature>
<keyword evidence="2" id="KW-0614">Plasmid</keyword>
<reference evidence="2 3" key="1">
    <citation type="journal article" date="2009" name="PLoS Genet.">
        <title>Alliance of proteomics and genomics to unravel the specificities of Sahara bacterium Deinococcus deserti.</title>
        <authorList>
            <person name="de Groot A."/>
            <person name="Dulermo R."/>
            <person name="Ortet P."/>
            <person name="Blanchard L."/>
            <person name="Guerin P."/>
            <person name="Fernandez B."/>
            <person name="Vacherie B."/>
            <person name="Dossat C."/>
            <person name="Jolivet E."/>
            <person name="Siguier P."/>
            <person name="Chandler M."/>
            <person name="Barakat M."/>
            <person name="Dedieu A."/>
            <person name="Barbe V."/>
            <person name="Heulin T."/>
            <person name="Sommer S."/>
            <person name="Achouak W."/>
            <person name="Armengaud J."/>
        </authorList>
    </citation>
    <scope>NUCLEOTIDE SEQUENCE [LARGE SCALE GENOMIC DNA]</scope>
    <source>
        <strain evidence="3">DSM 17065 / CIP 109153 / LMG 22923 / VCD115</strain>
        <plasmid evidence="3">pDeide1</plasmid>
    </source>
</reference>
<dbReference type="KEGG" id="ddr:Deide_1p00914"/>
<name>C1D261_DEIDV</name>
<keyword evidence="3" id="KW-1185">Reference proteome</keyword>
<organism evidence="2 3">
    <name type="scientific">Deinococcus deserti (strain DSM 17065 / CIP 109153 / LMG 22923 / VCD115)</name>
    <dbReference type="NCBI Taxonomy" id="546414"/>
    <lineage>
        <taxon>Bacteria</taxon>
        <taxon>Thermotogati</taxon>
        <taxon>Deinococcota</taxon>
        <taxon>Deinococci</taxon>
        <taxon>Deinococcales</taxon>
        <taxon>Deinococcaceae</taxon>
        <taxon>Deinococcus</taxon>
    </lineage>
</organism>
<geneLocation type="plasmid" evidence="3">
    <name>pDeide1</name>
</geneLocation>
<accession>C1D261</accession>
<gene>
    <name evidence="2" type="ordered locus">Deide_1p00914</name>
</gene>
<dbReference type="RefSeq" id="WP_012694623.1">
    <property type="nucleotide sequence ID" value="NC_012527.1"/>
</dbReference>
<sequence>MNSLYLSATMVLGSLVLSGCEAAERKHYEQRQLTLDRNNAQFYLSQCVQAIERRRAQPGVAQGRLPRKLDGTNCENPLLGDYALDPAQGRIIEKSVIRLDSSRLSSYTIEVHGRDGEVYTYVDRGRAAAEAEQAGTFADSSAGGTVSPPPDVTEGEPNRPEVEENQSQ</sequence>
<evidence type="ECO:0000313" key="3">
    <source>
        <dbReference type="Proteomes" id="UP000002208"/>
    </source>
</evidence>
<dbReference type="AlphaFoldDB" id="C1D261"/>
<evidence type="ECO:0000256" key="1">
    <source>
        <dbReference type="SAM" id="MobiDB-lite"/>
    </source>
</evidence>
<dbReference type="HOGENOM" id="CLU_1583787_0_0_0"/>
<protein>
    <submittedName>
        <fullName evidence="2">Uncharacterized protein</fullName>
    </submittedName>
</protein>
<dbReference type="EMBL" id="CP001115">
    <property type="protein sequence ID" value="ACO47500.1"/>
    <property type="molecule type" value="Genomic_DNA"/>
</dbReference>
<proteinExistence type="predicted"/>